<dbReference type="CDD" id="cd06578">
    <property type="entry name" value="HemD"/>
    <property type="match status" value="1"/>
</dbReference>
<evidence type="ECO:0000313" key="3">
    <source>
        <dbReference type="Proteomes" id="UP000001901"/>
    </source>
</evidence>
<dbReference type="InterPro" id="IPR039793">
    <property type="entry name" value="UROS/Hem4"/>
</dbReference>
<dbReference type="Proteomes" id="UP000001901">
    <property type="component" value="Chromosome"/>
</dbReference>
<dbReference type="SUPFAM" id="SSF69618">
    <property type="entry name" value="HemD-like"/>
    <property type="match status" value="1"/>
</dbReference>
<dbReference type="Gene3D" id="3.40.50.10090">
    <property type="match status" value="3"/>
</dbReference>
<dbReference type="GeneID" id="8738976"/>
<dbReference type="InterPro" id="IPR003754">
    <property type="entry name" value="4pyrrol_synth_uPrphyn_synth"/>
</dbReference>
<evidence type="ECO:0000259" key="1">
    <source>
        <dbReference type="Pfam" id="PF02602"/>
    </source>
</evidence>
<dbReference type="AlphaFoldDB" id="D2RGG8"/>
<dbReference type="eggNOG" id="arCOG02048">
    <property type="taxonomic scope" value="Archaea"/>
</dbReference>
<dbReference type="GO" id="GO:0006780">
    <property type="term" value="P:uroporphyrinogen III biosynthetic process"/>
    <property type="evidence" value="ECO:0007669"/>
    <property type="project" value="InterPro"/>
</dbReference>
<dbReference type="InterPro" id="IPR036108">
    <property type="entry name" value="4pyrrol_syn_uPrphyn_synt_sf"/>
</dbReference>
<gene>
    <name evidence="2" type="ordered locus">Arcpr_0323</name>
</gene>
<protein>
    <submittedName>
        <fullName evidence="2">Uroporphyrinogen III synthase HEM4</fullName>
    </submittedName>
</protein>
<dbReference type="STRING" id="572546.Arcpr_0323"/>
<dbReference type="OrthoDB" id="15395at2157"/>
<dbReference type="PANTHER" id="PTHR40082:SF1">
    <property type="entry name" value="BLR5956 PROTEIN"/>
    <property type="match status" value="1"/>
</dbReference>
<dbReference type="Pfam" id="PF02602">
    <property type="entry name" value="HEM4"/>
    <property type="match status" value="1"/>
</dbReference>
<dbReference type="HOGENOM" id="CLU_011276_9_5_2"/>
<dbReference type="PaxDb" id="572546-Arcpr_0323"/>
<proteinExistence type="predicted"/>
<dbReference type="PANTHER" id="PTHR40082">
    <property type="entry name" value="BLR5956 PROTEIN"/>
    <property type="match status" value="1"/>
</dbReference>
<dbReference type="RefSeq" id="WP_012939729.1">
    <property type="nucleotide sequence ID" value="NC_013741.1"/>
</dbReference>
<name>D2RGG8_ARCPA</name>
<reference evidence="2 3" key="1">
    <citation type="journal article" date="2010" name="Stand. Genomic Sci.">
        <title>Complete genome sequence of Archaeoglobus profundus type strain (AV18).</title>
        <authorList>
            <person name="von Jan M."/>
            <person name="Lapidus A."/>
            <person name="Del Rio T.G."/>
            <person name="Copeland A."/>
            <person name="Tice H."/>
            <person name="Cheng J.F."/>
            <person name="Lucas S."/>
            <person name="Chen F."/>
            <person name="Nolan M."/>
            <person name="Goodwin L."/>
            <person name="Han C."/>
            <person name="Pitluck S."/>
            <person name="Liolios K."/>
            <person name="Ivanova N."/>
            <person name="Mavromatis K."/>
            <person name="Ovchinnikova G."/>
            <person name="Chertkov O."/>
            <person name="Pati A."/>
            <person name="Chen A."/>
            <person name="Palaniappan K."/>
            <person name="Land M."/>
            <person name="Hauser L."/>
            <person name="Chang Y.J."/>
            <person name="Jeffries C.D."/>
            <person name="Saunders E."/>
            <person name="Brettin T."/>
            <person name="Detter J.C."/>
            <person name="Chain P."/>
            <person name="Eichinger K."/>
            <person name="Huber H."/>
            <person name="Spring S."/>
            <person name="Rohde M."/>
            <person name="Goker M."/>
            <person name="Wirth R."/>
            <person name="Woyke T."/>
            <person name="Bristow J."/>
            <person name="Eisen J.A."/>
            <person name="Markowitz V."/>
            <person name="Hugenholtz P."/>
            <person name="Kyrpides N.C."/>
            <person name="Klenk H.P."/>
        </authorList>
    </citation>
    <scope>NUCLEOTIDE SEQUENCE [LARGE SCALE GENOMIC DNA]</scope>
    <source>
        <strain evidence="3">DSM 5631 / JCM 9629 / NBRC 100127 / Av18</strain>
    </source>
</reference>
<feature type="domain" description="Tetrapyrrole biosynthesis uroporphyrinogen III synthase" evidence="1">
    <location>
        <begin position="14"/>
        <end position="219"/>
    </location>
</feature>
<evidence type="ECO:0000313" key="2">
    <source>
        <dbReference type="EMBL" id="ADB57393.1"/>
    </source>
</evidence>
<accession>D2RGG8</accession>
<keyword evidence="3" id="KW-1185">Reference proteome</keyword>
<dbReference type="KEGG" id="apo:Arcpr_0323"/>
<sequence length="231" mass="26505">MKVAILRPEHVASETVDMFKKQGFDVISIPFIKIVPRNFEFDPRNYDVLIVTSRTAARIVVEKGIKHENVIAIGKKTAEELRKAGIHAKIPTRFDSTTLYEEFKDELKGKRVAILRSNRGDPILLNLPNVDEVILYDIEFEWGEKQKKFLNDLDFDVIVFSSRMTVKSFFGLADHLGIDIVERLKDKIVIAIGPPTREELSKYGIEALMPEEWTFDSILKLLKSIKTEQKS</sequence>
<dbReference type="GO" id="GO:0004852">
    <property type="term" value="F:uroporphyrinogen-III synthase activity"/>
    <property type="evidence" value="ECO:0007669"/>
    <property type="project" value="InterPro"/>
</dbReference>
<dbReference type="EMBL" id="CP001857">
    <property type="protein sequence ID" value="ADB57393.1"/>
    <property type="molecule type" value="Genomic_DNA"/>
</dbReference>
<organism evidence="2 3">
    <name type="scientific">Archaeoglobus profundus (strain DSM 5631 / JCM 9629 / NBRC 100127 / Av18)</name>
    <dbReference type="NCBI Taxonomy" id="572546"/>
    <lineage>
        <taxon>Archaea</taxon>
        <taxon>Methanobacteriati</taxon>
        <taxon>Methanobacteriota</taxon>
        <taxon>Archaeoglobi</taxon>
        <taxon>Archaeoglobales</taxon>
        <taxon>Archaeoglobaceae</taxon>
        <taxon>Archaeoglobus</taxon>
    </lineage>
</organism>